<dbReference type="SUPFAM" id="SSF143120">
    <property type="entry name" value="YefM-like"/>
    <property type="match status" value="1"/>
</dbReference>
<evidence type="ECO:0000313" key="3">
    <source>
        <dbReference type="EMBL" id="QOS69509.1"/>
    </source>
</evidence>
<reference evidence="3 4" key="1">
    <citation type="submission" date="2020-10" db="EMBL/GenBank/DDBJ databases">
        <title>Eggerthella sp. nov., isolated from human feces.</title>
        <authorList>
            <person name="Yajun G."/>
        </authorList>
    </citation>
    <scope>NUCLEOTIDE SEQUENCE [LARGE SCALE GENOMIC DNA]</scope>
    <source>
        <strain evidence="3 4">HF-1101</strain>
    </source>
</reference>
<dbReference type="InterPro" id="IPR036165">
    <property type="entry name" value="YefM-like_sf"/>
</dbReference>
<dbReference type="Proteomes" id="UP000478463">
    <property type="component" value="Chromosome"/>
</dbReference>
<name>A0A6L7IV64_9ACTN</name>
<dbReference type="KEGG" id="egd:GS424_006600"/>
<comment type="function">
    <text evidence="2">Antitoxin component of a type II toxin-antitoxin (TA) system.</text>
</comment>
<evidence type="ECO:0000313" key="4">
    <source>
        <dbReference type="Proteomes" id="UP000478463"/>
    </source>
</evidence>
<evidence type="ECO:0000256" key="2">
    <source>
        <dbReference type="RuleBase" id="RU362080"/>
    </source>
</evidence>
<dbReference type="AlphaFoldDB" id="A0A6L7IV64"/>
<protein>
    <recommendedName>
        <fullName evidence="2">Antitoxin</fullName>
    </recommendedName>
</protein>
<dbReference type="NCBIfam" id="TIGR01552">
    <property type="entry name" value="phd_fam"/>
    <property type="match status" value="1"/>
</dbReference>
<proteinExistence type="inferred from homology"/>
<organism evidence="3 4">
    <name type="scientific">Eggerthella guodeyinii</name>
    <dbReference type="NCBI Taxonomy" id="2690837"/>
    <lineage>
        <taxon>Bacteria</taxon>
        <taxon>Bacillati</taxon>
        <taxon>Actinomycetota</taxon>
        <taxon>Coriobacteriia</taxon>
        <taxon>Eggerthellales</taxon>
        <taxon>Eggerthellaceae</taxon>
        <taxon>Eggerthella</taxon>
    </lineage>
</organism>
<dbReference type="RefSeq" id="WP_160943271.1">
    <property type="nucleotide sequence ID" value="NZ_CP063310.1"/>
</dbReference>
<gene>
    <name evidence="3" type="ORF">GS424_006600</name>
</gene>
<dbReference type="Pfam" id="PF02604">
    <property type="entry name" value="PhdYeFM_antitox"/>
    <property type="match status" value="1"/>
</dbReference>
<accession>A0A6L7IV64</accession>
<dbReference type="EMBL" id="CP063310">
    <property type="protein sequence ID" value="QOS69509.1"/>
    <property type="molecule type" value="Genomic_DNA"/>
</dbReference>
<evidence type="ECO:0000256" key="1">
    <source>
        <dbReference type="ARBA" id="ARBA00009981"/>
    </source>
</evidence>
<sequence>MPIVKPLSDFNRNQSSIIDELEQTQRPIYLTRNGTASIVVMDAGAFDRAMSFRASAYANEMRVYDSLMKGYDDVQQGRIVDADQAEEEIRRAKGWS</sequence>
<comment type="similarity">
    <text evidence="1 2">Belongs to the phD/YefM antitoxin family.</text>
</comment>
<dbReference type="InterPro" id="IPR006442">
    <property type="entry name" value="Antitoxin_Phd/YefM"/>
</dbReference>